<evidence type="ECO:0000259" key="7">
    <source>
        <dbReference type="Pfam" id="PF08544"/>
    </source>
</evidence>
<evidence type="ECO:0000256" key="4">
    <source>
        <dbReference type="ARBA" id="ARBA00022777"/>
    </source>
</evidence>
<dbReference type="GO" id="GO:0008652">
    <property type="term" value="P:amino acid biosynthetic process"/>
    <property type="evidence" value="ECO:0007669"/>
    <property type="project" value="UniProtKB-KW"/>
</dbReference>
<dbReference type="Pfam" id="PF00288">
    <property type="entry name" value="GHMP_kinases_N"/>
    <property type="match status" value="1"/>
</dbReference>
<keyword evidence="5" id="KW-0067">ATP-binding</keyword>
<proteinExistence type="predicted"/>
<dbReference type="AlphaFoldDB" id="A0A6J6E976"/>
<dbReference type="PANTHER" id="PTHR20861">
    <property type="entry name" value="HOMOSERINE/4-DIPHOSPHOCYTIDYL-2-C-METHYL-D-ERYTHRITOL KINASE"/>
    <property type="match status" value="1"/>
</dbReference>
<dbReference type="Gene3D" id="3.30.70.890">
    <property type="entry name" value="GHMP kinase, C-terminal domain"/>
    <property type="match status" value="1"/>
</dbReference>
<dbReference type="SUPFAM" id="SSF55060">
    <property type="entry name" value="GHMP Kinase, C-terminal domain"/>
    <property type="match status" value="1"/>
</dbReference>
<evidence type="ECO:0000256" key="2">
    <source>
        <dbReference type="ARBA" id="ARBA00022679"/>
    </source>
</evidence>
<dbReference type="InterPro" id="IPR014721">
    <property type="entry name" value="Ribsml_uS5_D2-typ_fold_subgr"/>
</dbReference>
<keyword evidence="3" id="KW-0547">Nucleotide-binding</keyword>
<reference evidence="8" key="1">
    <citation type="submission" date="2020-05" db="EMBL/GenBank/DDBJ databases">
        <authorList>
            <person name="Chiriac C."/>
            <person name="Salcher M."/>
            <person name="Ghai R."/>
            <person name="Kavagutti S V."/>
        </authorList>
    </citation>
    <scope>NUCLEOTIDE SEQUENCE</scope>
</reference>
<organism evidence="8">
    <name type="scientific">freshwater metagenome</name>
    <dbReference type="NCBI Taxonomy" id="449393"/>
    <lineage>
        <taxon>unclassified sequences</taxon>
        <taxon>metagenomes</taxon>
        <taxon>ecological metagenomes</taxon>
    </lineage>
</organism>
<feature type="domain" description="GHMP kinase C-terminal" evidence="7">
    <location>
        <begin position="191"/>
        <end position="256"/>
    </location>
</feature>
<dbReference type="InterPro" id="IPR006204">
    <property type="entry name" value="GHMP_kinase_N_dom"/>
</dbReference>
<dbReference type="GO" id="GO:0016301">
    <property type="term" value="F:kinase activity"/>
    <property type="evidence" value="ECO:0007669"/>
    <property type="project" value="UniProtKB-KW"/>
</dbReference>
<evidence type="ECO:0000256" key="1">
    <source>
        <dbReference type="ARBA" id="ARBA00022605"/>
    </source>
</evidence>
<evidence type="ECO:0000313" key="8">
    <source>
        <dbReference type="EMBL" id="CAB4571769.1"/>
    </source>
</evidence>
<sequence length="287" mass="29606">MREPAGPAVVVPGSSANLGPGFDVLAMAVGVHVRMGLGSDEGELSDRHPARVAFLAAGGRGDVWFESDIPSGRGLGFSGAAIVAGTIMGMIAREGVGMLDVDAFIERHGDEILDRAATIEGHPDNVAASLHGGVIAVADRTVIDLPLGFAARLAVWVPSSSTSTAKSRATLGTTVDRVDAVFNLGRALLLAEGLRSGDRRLLRLGVDDRLHQDARLAVAPRSKAAMDAFEECGAVAVWLSGSGPSVAALTTVDESAAVVEWVRVAMGDHDGRVMELAIDASGARQAT</sequence>
<dbReference type="SUPFAM" id="SSF54211">
    <property type="entry name" value="Ribosomal protein S5 domain 2-like"/>
    <property type="match status" value="1"/>
</dbReference>
<dbReference type="GO" id="GO:0005524">
    <property type="term" value="F:ATP binding"/>
    <property type="evidence" value="ECO:0007669"/>
    <property type="project" value="UniProtKB-KW"/>
</dbReference>
<evidence type="ECO:0000259" key="6">
    <source>
        <dbReference type="Pfam" id="PF00288"/>
    </source>
</evidence>
<dbReference type="Pfam" id="PF08544">
    <property type="entry name" value="GHMP_kinases_C"/>
    <property type="match status" value="1"/>
</dbReference>
<dbReference type="InterPro" id="IPR020568">
    <property type="entry name" value="Ribosomal_Su5_D2-typ_SF"/>
</dbReference>
<accession>A0A6J6E976</accession>
<name>A0A6J6E976_9ZZZZ</name>
<dbReference type="EMBL" id="CAEZTS010000025">
    <property type="protein sequence ID" value="CAB4571769.1"/>
    <property type="molecule type" value="Genomic_DNA"/>
</dbReference>
<dbReference type="InterPro" id="IPR036554">
    <property type="entry name" value="GHMP_kinase_C_sf"/>
</dbReference>
<protein>
    <submittedName>
        <fullName evidence="8">Unannotated protein</fullName>
    </submittedName>
</protein>
<feature type="domain" description="GHMP kinase N-terminal" evidence="6">
    <location>
        <begin position="62"/>
        <end position="133"/>
    </location>
</feature>
<evidence type="ECO:0000256" key="5">
    <source>
        <dbReference type="ARBA" id="ARBA00022840"/>
    </source>
</evidence>
<dbReference type="PANTHER" id="PTHR20861:SF1">
    <property type="entry name" value="HOMOSERINE KINASE"/>
    <property type="match status" value="1"/>
</dbReference>
<gene>
    <name evidence="8" type="ORF">UFOPK1722_00430</name>
</gene>
<keyword evidence="4" id="KW-0418">Kinase</keyword>
<keyword evidence="1" id="KW-0028">Amino-acid biosynthesis</keyword>
<dbReference type="Gene3D" id="3.30.230.10">
    <property type="match status" value="1"/>
</dbReference>
<keyword evidence="2" id="KW-0808">Transferase</keyword>
<dbReference type="PRINTS" id="PR00958">
    <property type="entry name" value="HOMSERKINASE"/>
</dbReference>
<evidence type="ECO:0000256" key="3">
    <source>
        <dbReference type="ARBA" id="ARBA00022741"/>
    </source>
</evidence>
<dbReference type="InterPro" id="IPR013750">
    <property type="entry name" value="GHMP_kinase_C_dom"/>
</dbReference>